<organism evidence="10">
    <name type="scientific">Conogethes punctiferalis</name>
    <name type="common">Durian fruit borer</name>
    <name type="synonym">Astura punctiferalis</name>
    <dbReference type="NCBI Taxonomy" id="1133088"/>
    <lineage>
        <taxon>Eukaryota</taxon>
        <taxon>Metazoa</taxon>
        <taxon>Ecdysozoa</taxon>
        <taxon>Arthropoda</taxon>
        <taxon>Hexapoda</taxon>
        <taxon>Insecta</taxon>
        <taxon>Pterygota</taxon>
        <taxon>Neoptera</taxon>
        <taxon>Endopterygota</taxon>
        <taxon>Lepidoptera</taxon>
        <taxon>Glossata</taxon>
        <taxon>Ditrysia</taxon>
        <taxon>Pyraloidea</taxon>
        <taxon>Crambidae</taxon>
        <taxon>Spilomelinae</taxon>
        <taxon>Conogethes</taxon>
    </lineage>
</organism>
<keyword evidence="3 9" id="KW-0812">Transmembrane</keyword>
<evidence type="ECO:0000256" key="6">
    <source>
        <dbReference type="ARBA" id="ARBA00023136"/>
    </source>
</evidence>
<keyword evidence="4 9" id="KW-0552">Olfaction</keyword>
<evidence type="ECO:0000256" key="4">
    <source>
        <dbReference type="ARBA" id="ARBA00022725"/>
    </source>
</evidence>
<evidence type="ECO:0000256" key="7">
    <source>
        <dbReference type="ARBA" id="ARBA00023170"/>
    </source>
</evidence>
<dbReference type="PANTHER" id="PTHR21137:SF44">
    <property type="entry name" value="ODORANT RECEPTOR 13A-RELATED"/>
    <property type="match status" value="1"/>
</dbReference>
<feature type="transmembrane region" description="Helical" evidence="9">
    <location>
        <begin position="167"/>
        <end position="185"/>
    </location>
</feature>
<dbReference type="SMR" id="A0A1Y9TJI5"/>
<feature type="transmembrane region" description="Helical" evidence="9">
    <location>
        <begin position="328"/>
        <end position="354"/>
    </location>
</feature>
<keyword evidence="2 9" id="KW-0716">Sensory transduction</keyword>
<feature type="transmembrane region" description="Helical" evidence="9">
    <location>
        <begin position="68"/>
        <end position="87"/>
    </location>
</feature>
<feature type="transmembrane region" description="Helical" evidence="9">
    <location>
        <begin position="229"/>
        <end position="248"/>
    </location>
</feature>
<proteinExistence type="evidence at transcript level"/>
<dbReference type="AlphaFoldDB" id="A0A1Y9TJI5"/>
<dbReference type="GO" id="GO:0005886">
    <property type="term" value="C:plasma membrane"/>
    <property type="evidence" value="ECO:0007669"/>
    <property type="project" value="UniProtKB-SubCell"/>
</dbReference>
<dbReference type="PANTHER" id="PTHR21137">
    <property type="entry name" value="ODORANT RECEPTOR"/>
    <property type="match status" value="1"/>
</dbReference>
<name>A0A1Y9TJI5_CONPF</name>
<evidence type="ECO:0000256" key="8">
    <source>
        <dbReference type="ARBA" id="ARBA00023224"/>
    </source>
</evidence>
<comment type="caution">
    <text evidence="9">Lacks conserved residue(s) required for the propagation of feature annotation.</text>
</comment>
<gene>
    <name evidence="10" type="primary">OR30</name>
</gene>
<keyword evidence="8 9" id="KW-0807">Transducer</keyword>
<dbReference type="GO" id="GO:0007165">
    <property type="term" value="P:signal transduction"/>
    <property type="evidence" value="ECO:0007669"/>
    <property type="project" value="UniProtKB-KW"/>
</dbReference>
<keyword evidence="5 9" id="KW-1133">Transmembrane helix</keyword>
<dbReference type="GO" id="GO:0005549">
    <property type="term" value="F:odorant binding"/>
    <property type="evidence" value="ECO:0007669"/>
    <property type="project" value="InterPro"/>
</dbReference>
<evidence type="ECO:0000256" key="5">
    <source>
        <dbReference type="ARBA" id="ARBA00022989"/>
    </source>
</evidence>
<dbReference type="EMBL" id="KX084480">
    <property type="protein sequence ID" value="ARO76435.1"/>
    <property type="molecule type" value="mRNA"/>
</dbReference>
<comment type="similarity">
    <text evidence="9">Belongs to the insect chemoreceptor superfamily. Heteromeric odorant receptor channel (TC 1.A.69) family.</text>
</comment>
<evidence type="ECO:0000256" key="9">
    <source>
        <dbReference type="RuleBase" id="RU351113"/>
    </source>
</evidence>
<feature type="transmembrane region" description="Helical" evidence="9">
    <location>
        <begin position="423"/>
        <end position="447"/>
    </location>
</feature>
<keyword evidence="7 9" id="KW-0675">Receptor</keyword>
<protein>
    <recommendedName>
        <fullName evidence="9">Odorant receptor</fullName>
    </recommendedName>
</protein>
<evidence type="ECO:0000256" key="1">
    <source>
        <dbReference type="ARBA" id="ARBA00004141"/>
    </source>
</evidence>
<dbReference type="GO" id="GO:0004984">
    <property type="term" value="F:olfactory receptor activity"/>
    <property type="evidence" value="ECO:0007669"/>
    <property type="project" value="InterPro"/>
</dbReference>
<evidence type="ECO:0000256" key="2">
    <source>
        <dbReference type="ARBA" id="ARBA00022606"/>
    </source>
</evidence>
<reference evidence="10" key="1">
    <citation type="submission" date="2016-04" db="EMBL/GenBank/DDBJ databases">
        <title>Deep sequencing-based transcriptome analysis of the yellow peach moth Conogethes punctiferalis (Guenee) antennae.</title>
        <authorList>
            <person name="Ge X."/>
            <person name="Zhang T."/>
            <person name="Wang Z."/>
            <person name="He K."/>
            <person name="Bai S."/>
        </authorList>
    </citation>
    <scope>NUCLEOTIDE SEQUENCE</scope>
</reference>
<accession>A0A1Y9TJI5</accession>
<keyword evidence="6 9" id="KW-0472">Membrane</keyword>
<sequence length="458" mass="53894">MFSNFNECLVSPVVVSRYYIKTKMVESRAFTIEDYDGTYTLIKRALFPIGLRLMRKDSRLAKICWDTLYWICFASLVMTTGLDFLLLREVLLRERNLQGAMDIFRMMPCVGYMVQGMLKTYKIVVQRSTFENLVDELRSMWPQGELPEDENDVMTKSLKEIHIFVKAFYYSNYILVISITFPAYIDVGKRIFGKETPRVLPYTNWFPFDPIRPVWYEVTLIWQVYETMVTVWTVLAGDLLFCVLLNHVTTQFDLLCVRIQRLFYVPIDKQLIAAYPLGEVSNKKSKDDKNKYASFNSVELNIKHRKDLADIIKRHNTLIRLAKDIEDLFGFAMLFNFFYSSIIICFCGFCSVLVEKWNEFMYKSFLITAFIQTWLLCWYGQKLFESSQRVADALYNSGWYTASQEIKKYILFMIQRSQKSVNVTTYGFSVICLITYTAIIKTSWSYFTLLQNFYKTSG</sequence>
<evidence type="ECO:0000313" key="10">
    <source>
        <dbReference type="EMBL" id="ARO76435.1"/>
    </source>
</evidence>
<evidence type="ECO:0000256" key="3">
    <source>
        <dbReference type="ARBA" id="ARBA00022692"/>
    </source>
</evidence>
<feature type="transmembrane region" description="Helical" evidence="9">
    <location>
        <begin position="360"/>
        <end position="379"/>
    </location>
</feature>
<dbReference type="InterPro" id="IPR004117">
    <property type="entry name" value="7tm6_olfct_rcpt"/>
</dbReference>
<dbReference type="Pfam" id="PF02949">
    <property type="entry name" value="7tm_6"/>
    <property type="match status" value="1"/>
</dbReference>
<comment type="subcellular location">
    <subcellularLocation>
        <location evidence="9">Cell membrane</location>
        <topology evidence="9">Multi-pass membrane protein</topology>
    </subcellularLocation>
    <subcellularLocation>
        <location evidence="1">Membrane</location>
        <topology evidence="1">Multi-pass membrane protein</topology>
    </subcellularLocation>
</comment>